<dbReference type="InterPro" id="IPR044862">
    <property type="entry name" value="Pro_4_hyd_alph_FE2OG_OXY"/>
</dbReference>
<keyword evidence="4" id="KW-0560">Oxidoreductase</keyword>
<organism evidence="7 8">
    <name type="scientific">Aliidiomarina sanyensis</name>
    <dbReference type="NCBI Taxonomy" id="1249555"/>
    <lineage>
        <taxon>Bacteria</taxon>
        <taxon>Pseudomonadati</taxon>
        <taxon>Pseudomonadota</taxon>
        <taxon>Gammaproteobacteria</taxon>
        <taxon>Alteromonadales</taxon>
        <taxon>Idiomarinaceae</taxon>
        <taxon>Aliidiomarina</taxon>
    </lineage>
</organism>
<dbReference type="InterPro" id="IPR045054">
    <property type="entry name" value="P4HA-like"/>
</dbReference>
<dbReference type="GO" id="GO:0005506">
    <property type="term" value="F:iron ion binding"/>
    <property type="evidence" value="ECO:0007669"/>
    <property type="project" value="InterPro"/>
</dbReference>
<dbReference type="PANTHER" id="PTHR10869:SF246">
    <property type="entry name" value="TRANSMEMBRANE PROLYL 4-HYDROXYLASE"/>
    <property type="match status" value="1"/>
</dbReference>
<dbReference type="GO" id="GO:0051213">
    <property type="term" value="F:dioxygenase activity"/>
    <property type="evidence" value="ECO:0007669"/>
    <property type="project" value="UniProtKB-KW"/>
</dbReference>
<gene>
    <name evidence="7" type="ORF">CWE11_04210</name>
</gene>
<dbReference type="RefSeq" id="WP_126776364.1">
    <property type="nucleotide sequence ID" value="NZ_PIPM01000003.1"/>
</dbReference>
<evidence type="ECO:0000313" key="7">
    <source>
        <dbReference type="EMBL" id="RUO35244.1"/>
    </source>
</evidence>
<dbReference type="Gene3D" id="2.60.120.620">
    <property type="entry name" value="q2cbj1_9rhob like domain"/>
    <property type="match status" value="1"/>
</dbReference>
<accession>A0A432WN90</accession>
<dbReference type="EMBL" id="PIPM01000003">
    <property type="protein sequence ID" value="RUO35244.1"/>
    <property type="molecule type" value="Genomic_DNA"/>
</dbReference>
<dbReference type="SMART" id="SM00702">
    <property type="entry name" value="P4Hc"/>
    <property type="match status" value="1"/>
</dbReference>
<comment type="caution">
    <text evidence="7">The sequence shown here is derived from an EMBL/GenBank/DDBJ whole genome shotgun (WGS) entry which is preliminary data.</text>
</comment>
<sequence>MTDFIEIIDNALDPAFCRQLIDTFDQSRHRVAGRTGGGLDSEKKISEDLYLNRHPEYVAQLKKIQQVTYRHVVEYCKKYRFMLIAPVGMTVRHPQTGEAINLTHENFDEVAAGNEGAYLQYLYRIGDIQTQKYVAGKGNYNYWHCENYPSPQGAEPLHRTLLFMFYLNDVTEGGETDFYYQNKSIQPKKGRMVIAPAYFTHTHRGRVPISNDKYILTSWVLFNPASRIYQTA</sequence>
<evidence type="ECO:0000313" key="8">
    <source>
        <dbReference type="Proteomes" id="UP000288405"/>
    </source>
</evidence>
<proteinExistence type="predicted"/>
<dbReference type="PANTHER" id="PTHR10869">
    <property type="entry name" value="PROLYL 4-HYDROXYLASE ALPHA SUBUNIT"/>
    <property type="match status" value="1"/>
</dbReference>
<keyword evidence="8" id="KW-1185">Reference proteome</keyword>
<keyword evidence="5" id="KW-0408">Iron</keyword>
<dbReference type="OrthoDB" id="564897at2"/>
<name>A0A432WN90_9GAMM</name>
<keyword evidence="3" id="KW-0223">Dioxygenase</keyword>
<dbReference type="GO" id="GO:0031418">
    <property type="term" value="F:L-ascorbic acid binding"/>
    <property type="evidence" value="ECO:0007669"/>
    <property type="project" value="InterPro"/>
</dbReference>
<dbReference type="InterPro" id="IPR006620">
    <property type="entry name" value="Pro_4_hyd_alph"/>
</dbReference>
<keyword evidence="2" id="KW-0479">Metal-binding</keyword>
<feature type="domain" description="Prolyl 4-hydroxylase alpha subunit" evidence="6">
    <location>
        <begin position="3"/>
        <end position="221"/>
    </location>
</feature>
<dbReference type="Pfam" id="PF13640">
    <property type="entry name" value="2OG-FeII_Oxy_3"/>
    <property type="match status" value="1"/>
</dbReference>
<reference evidence="7 8" key="1">
    <citation type="journal article" date="2011" name="Front. Microbiol.">
        <title>Genomic signatures of strain selection and enhancement in Bacillus atrophaeus var. globigii, a historical biowarfare simulant.</title>
        <authorList>
            <person name="Gibbons H.S."/>
            <person name="Broomall S.M."/>
            <person name="McNew L.A."/>
            <person name="Daligault H."/>
            <person name="Chapman C."/>
            <person name="Bruce D."/>
            <person name="Karavis M."/>
            <person name="Krepps M."/>
            <person name="McGregor P.A."/>
            <person name="Hong C."/>
            <person name="Park K.H."/>
            <person name="Akmal A."/>
            <person name="Feldman A."/>
            <person name="Lin J.S."/>
            <person name="Chang W.E."/>
            <person name="Higgs B.W."/>
            <person name="Demirev P."/>
            <person name="Lindquist J."/>
            <person name="Liem A."/>
            <person name="Fochler E."/>
            <person name="Read T.D."/>
            <person name="Tapia R."/>
            <person name="Johnson S."/>
            <person name="Bishop-Lilly K.A."/>
            <person name="Detter C."/>
            <person name="Han C."/>
            <person name="Sozhamannan S."/>
            <person name="Rosenzweig C.N."/>
            <person name="Skowronski E.W."/>
        </authorList>
    </citation>
    <scope>NUCLEOTIDE SEQUENCE [LARGE SCALE GENOMIC DNA]</scope>
    <source>
        <strain evidence="7 8">GYP-17</strain>
    </source>
</reference>
<evidence type="ECO:0000259" key="6">
    <source>
        <dbReference type="SMART" id="SM00702"/>
    </source>
</evidence>
<evidence type="ECO:0000256" key="5">
    <source>
        <dbReference type="ARBA" id="ARBA00023004"/>
    </source>
</evidence>
<evidence type="ECO:0000256" key="1">
    <source>
        <dbReference type="ARBA" id="ARBA00001961"/>
    </source>
</evidence>
<comment type="cofactor">
    <cofactor evidence="1">
        <name>L-ascorbate</name>
        <dbReference type="ChEBI" id="CHEBI:38290"/>
    </cofactor>
</comment>
<dbReference type="GO" id="GO:0016705">
    <property type="term" value="F:oxidoreductase activity, acting on paired donors, with incorporation or reduction of molecular oxygen"/>
    <property type="evidence" value="ECO:0007669"/>
    <property type="project" value="InterPro"/>
</dbReference>
<dbReference type="Proteomes" id="UP000288405">
    <property type="component" value="Unassembled WGS sequence"/>
</dbReference>
<evidence type="ECO:0000256" key="2">
    <source>
        <dbReference type="ARBA" id="ARBA00022723"/>
    </source>
</evidence>
<evidence type="ECO:0000256" key="4">
    <source>
        <dbReference type="ARBA" id="ARBA00023002"/>
    </source>
</evidence>
<dbReference type="AlphaFoldDB" id="A0A432WN90"/>
<protein>
    <submittedName>
        <fullName evidence="7">Proline hydroxylase</fullName>
    </submittedName>
</protein>
<evidence type="ECO:0000256" key="3">
    <source>
        <dbReference type="ARBA" id="ARBA00022964"/>
    </source>
</evidence>